<comment type="caution">
    <text evidence="3">The sequence shown here is derived from an EMBL/GenBank/DDBJ whole genome shotgun (WGS) entry which is preliminary data.</text>
</comment>
<reference evidence="3 4" key="1">
    <citation type="submission" date="2013-09" db="EMBL/GenBank/DDBJ databases">
        <authorList>
            <person name="Durkin A.S."/>
            <person name="Haft D.R."/>
            <person name="McCorrison J."/>
            <person name="Torralba M."/>
            <person name="Gillis M."/>
            <person name="Haft D.H."/>
            <person name="Methe B."/>
            <person name="Sutton G."/>
            <person name="Nelson K.E."/>
        </authorList>
    </citation>
    <scope>NUCLEOTIDE SEQUENCE [LARGE SCALE GENOMIC DNA]</scope>
    <source>
        <strain evidence="3 4">BV3C16-1</strain>
    </source>
</reference>
<dbReference type="eggNOG" id="ENOG5030KB3">
    <property type="taxonomic scope" value="Bacteria"/>
</dbReference>
<dbReference type="STRING" id="1111454.HMPREF1250_0516"/>
<dbReference type="Proteomes" id="UP000017090">
    <property type="component" value="Unassembled WGS sequence"/>
</dbReference>
<keyword evidence="2" id="KW-0732">Signal</keyword>
<evidence type="ECO:0008006" key="5">
    <source>
        <dbReference type="Google" id="ProtNLM"/>
    </source>
</evidence>
<proteinExistence type="predicted"/>
<dbReference type="RefSeq" id="WP_023053122.1">
    <property type="nucleotide sequence ID" value="NZ_AWXA01000009.1"/>
</dbReference>
<dbReference type="OrthoDB" id="1625085at2"/>
<keyword evidence="4" id="KW-1185">Reference proteome</keyword>
<feature type="compositionally biased region" description="Pro residues" evidence="1">
    <location>
        <begin position="275"/>
        <end position="284"/>
    </location>
</feature>
<evidence type="ECO:0000256" key="2">
    <source>
        <dbReference type="SAM" id="SignalP"/>
    </source>
</evidence>
<dbReference type="AlphaFoldDB" id="U7UQA0"/>
<feature type="region of interest" description="Disordered" evidence="1">
    <location>
        <begin position="270"/>
        <end position="293"/>
    </location>
</feature>
<feature type="chain" id="PRO_5004688836" description="BIG2 domain-containing protein" evidence="2">
    <location>
        <begin position="26"/>
        <end position="293"/>
    </location>
</feature>
<dbReference type="PATRIC" id="fig|1111454.3.peg.630"/>
<protein>
    <recommendedName>
        <fullName evidence="5">BIG2 domain-containing protein</fullName>
    </recommendedName>
</protein>
<evidence type="ECO:0000256" key="1">
    <source>
        <dbReference type="SAM" id="MobiDB-lite"/>
    </source>
</evidence>
<evidence type="ECO:0000313" key="3">
    <source>
        <dbReference type="EMBL" id="ERT61471.1"/>
    </source>
</evidence>
<accession>U7UQA0</accession>
<organism evidence="3 4">
    <name type="scientific">Megasphaera vaginalis</name>
    <name type="common">ex Srinivasan et al. 2021</name>
    <dbReference type="NCBI Taxonomy" id="1111454"/>
    <lineage>
        <taxon>Bacteria</taxon>
        <taxon>Bacillati</taxon>
        <taxon>Bacillota</taxon>
        <taxon>Negativicutes</taxon>
        <taxon>Veillonellales</taxon>
        <taxon>Veillonellaceae</taxon>
        <taxon>Megasphaera</taxon>
    </lineage>
</organism>
<dbReference type="EMBL" id="AWXA01000009">
    <property type="protein sequence ID" value="ERT61471.1"/>
    <property type="molecule type" value="Genomic_DNA"/>
</dbReference>
<sequence length="293" mass="32168">MKTWQIYAVTAAFWLAVPGGATSLAADTAVPVVTAPSATAATQPKRQGAVTDPAVNLPKVDDYYLTKGTTYAKITARIEQLPATLTGLDQGSGKHYYRVDKELRDKYFYRVCTYDEATRERLGEYLTAKDGTNVWRVRSEGDTQLIYGSAATLLQKVRIQAVPGKIPLGTQGALAVAVPGNVPCAVALHSLNDAVAAVSSDGVITPVACGKTAIAAQITVGNLVKNDVVDIFVVPKDYYTRLRQSQAYYLPVLFGWGFGWDDDWRWRHSHRHRMSPPPRRVSPPPHHRAPHRR</sequence>
<feature type="signal peptide" evidence="2">
    <location>
        <begin position="1"/>
        <end position="25"/>
    </location>
</feature>
<evidence type="ECO:0000313" key="4">
    <source>
        <dbReference type="Proteomes" id="UP000017090"/>
    </source>
</evidence>
<gene>
    <name evidence="3" type="ORF">HMPREF1250_0516</name>
</gene>
<name>U7UQA0_9FIRM</name>